<dbReference type="Gramene" id="PAN04488">
    <property type="protein sequence ID" value="PAN04488"/>
    <property type="gene ID" value="PAHAL_1G069900"/>
</dbReference>
<name>A0A2S3GM10_9POAL</name>
<organism evidence="2">
    <name type="scientific">Panicum hallii</name>
    <dbReference type="NCBI Taxonomy" id="206008"/>
    <lineage>
        <taxon>Eukaryota</taxon>
        <taxon>Viridiplantae</taxon>
        <taxon>Streptophyta</taxon>
        <taxon>Embryophyta</taxon>
        <taxon>Tracheophyta</taxon>
        <taxon>Spermatophyta</taxon>
        <taxon>Magnoliopsida</taxon>
        <taxon>Liliopsida</taxon>
        <taxon>Poales</taxon>
        <taxon>Poaceae</taxon>
        <taxon>PACMAD clade</taxon>
        <taxon>Panicoideae</taxon>
        <taxon>Panicodae</taxon>
        <taxon>Paniceae</taxon>
        <taxon>Panicinae</taxon>
        <taxon>Panicum</taxon>
        <taxon>Panicum sect. Panicum</taxon>
    </lineage>
</organism>
<evidence type="ECO:0000256" key="1">
    <source>
        <dbReference type="SAM" id="MobiDB-lite"/>
    </source>
</evidence>
<dbReference type="EMBL" id="CM008046">
    <property type="protein sequence ID" value="PAN04488.2"/>
    <property type="molecule type" value="Genomic_DNA"/>
</dbReference>
<reference evidence="2" key="1">
    <citation type="submission" date="2018-04" db="EMBL/GenBank/DDBJ databases">
        <title>WGS assembly of Panicum hallii.</title>
        <authorList>
            <person name="Lovell J."/>
            <person name="Jenkins J."/>
            <person name="Lowry D."/>
            <person name="Mamidi S."/>
            <person name="Sreedasyam A."/>
            <person name="Weng X."/>
            <person name="Barry K."/>
            <person name="Bonette J."/>
            <person name="Campitelli B."/>
            <person name="Daum C."/>
            <person name="Gordon S."/>
            <person name="Gould B."/>
            <person name="Lipzen A."/>
            <person name="Macqueen A."/>
            <person name="Palacio-Mejia J."/>
            <person name="Plott C."/>
            <person name="Shakirov E."/>
            <person name="Shu S."/>
            <person name="Yoshinaga Y."/>
            <person name="Zane M."/>
            <person name="Rokhsar D."/>
            <person name="Grimwood J."/>
            <person name="Schmutz J."/>
            <person name="Juenger T."/>
        </authorList>
    </citation>
    <scope>NUCLEOTIDE SEQUENCE [LARGE SCALE GENOMIC DNA]</scope>
    <source>
        <strain evidence="2">FIL2</strain>
    </source>
</reference>
<gene>
    <name evidence="2" type="ORF">PAHAL_1G069900</name>
</gene>
<dbReference type="Proteomes" id="UP000243499">
    <property type="component" value="Chromosome 1"/>
</dbReference>
<accession>A0A2S3GM10</accession>
<proteinExistence type="predicted"/>
<feature type="compositionally biased region" description="Basic residues" evidence="1">
    <location>
        <begin position="116"/>
        <end position="130"/>
    </location>
</feature>
<sequence>MISTKNKKKERRKPRPHQRLLLHSLGIFFLDDAQRPLQPRRRRRRGELLVPPRWAQRHPELPQRLLVELLVEEDVVLAAFVHLLAHRHDAHGLLLAAAAAKGTAAPPVTPPLGAGRQRRARAHGQRGHVGRRQRLLEHGLREHEVYLPRPEQVAGGQRRRVPVEVERVGVAHEERLRRVAAAAEHVGDAGRRGGRELLQRAVGGDEPGRRRRGRLVRLPPEAALMDARKLQSHGILKVFGLRFRIWIRWLKDGLGVYIDEDGDEGKKKKQR</sequence>
<feature type="region of interest" description="Disordered" evidence="1">
    <location>
        <begin position="109"/>
        <end position="130"/>
    </location>
</feature>
<protein>
    <submittedName>
        <fullName evidence="2">Uncharacterized protein</fullName>
    </submittedName>
</protein>
<dbReference type="AlphaFoldDB" id="A0A2S3GM10"/>
<evidence type="ECO:0000313" key="2">
    <source>
        <dbReference type="EMBL" id="PAN04488.2"/>
    </source>
</evidence>